<organism evidence="2 3">
    <name type="scientific">Alkalicoccus saliphilus</name>
    <dbReference type="NCBI Taxonomy" id="200989"/>
    <lineage>
        <taxon>Bacteria</taxon>
        <taxon>Bacillati</taxon>
        <taxon>Bacillota</taxon>
        <taxon>Bacilli</taxon>
        <taxon>Bacillales</taxon>
        <taxon>Bacillaceae</taxon>
        <taxon>Alkalicoccus</taxon>
    </lineage>
</organism>
<sequence length="305" mass="34160">MKKTTLGRSTIQTGEIALGCMRMSRLSLNEAEAVVKNALELGINLFDHADIYGKGRSEEVFGKAVNLRSSIRDKIIIQSKCGIREGFYDFSEQHIIQSAESSLQRLGTDYLDVLLLHRPDVLMEPEETAAAFRKLKASGKVKHFGISNHNPAQIELLSTCLEEDLIINQMQLSLVHTPMIDHGFNVNMAGREAVNRDGQTIEYMRRNNMTLQAWSPFQHGMIEGSFLGNGKFPDINEKLNEMAEVKQVSVEALAAAWLLRLPMSIQPVVGTMNINRLKKISQASNVSLSRQEWYSLYRAAGNNLP</sequence>
<dbReference type="AlphaFoldDB" id="A0A2T4U9Y9"/>
<dbReference type="InterPro" id="IPR050523">
    <property type="entry name" value="AKR_Detox_Biosynth"/>
</dbReference>
<dbReference type="GO" id="GO:0016491">
    <property type="term" value="F:oxidoreductase activity"/>
    <property type="evidence" value="ECO:0007669"/>
    <property type="project" value="InterPro"/>
</dbReference>
<dbReference type="CDD" id="cd19092">
    <property type="entry name" value="AKR_BsYcsN_EcYdhF-like"/>
    <property type="match status" value="1"/>
</dbReference>
<dbReference type="OrthoDB" id="9773828at2"/>
<accession>A0A2T4U9Y9</accession>
<dbReference type="PRINTS" id="PR00069">
    <property type="entry name" value="ALDKETRDTASE"/>
</dbReference>
<dbReference type="PANTHER" id="PTHR43364">
    <property type="entry name" value="NADH-SPECIFIC METHYLGLYOXAL REDUCTASE-RELATED"/>
    <property type="match status" value="1"/>
</dbReference>
<evidence type="ECO:0000313" key="2">
    <source>
        <dbReference type="EMBL" id="PTL40223.1"/>
    </source>
</evidence>
<dbReference type="Gene3D" id="3.20.20.100">
    <property type="entry name" value="NADP-dependent oxidoreductase domain"/>
    <property type="match status" value="1"/>
</dbReference>
<name>A0A2T4U9Y9_9BACI</name>
<dbReference type="InterPro" id="IPR023210">
    <property type="entry name" value="NADP_OxRdtase_dom"/>
</dbReference>
<comment type="caution">
    <text evidence="2">The sequence shown here is derived from an EMBL/GenBank/DDBJ whole genome shotgun (WGS) entry which is preliminary data.</text>
</comment>
<dbReference type="EMBL" id="PZJJ01000002">
    <property type="protein sequence ID" value="PTL40223.1"/>
    <property type="molecule type" value="Genomic_DNA"/>
</dbReference>
<dbReference type="RefSeq" id="WP_107583401.1">
    <property type="nucleotide sequence ID" value="NZ_PZJJ01000002.1"/>
</dbReference>
<dbReference type="GO" id="GO:0005829">
    <property type="term" value="C:cytosol"/>
    <property type="evidence" value="ECO:0007669"/>
    <property type="project" value="TreeGrafter"/>
</dbReference>
<gene>
    <name evidence="2" type="ORF">C6Y45_02255</name>
</gene>
<dbReference type="InterPro" id="IPR020471">
    <property type="entry name" value="AKR"/>
</dbReference>
<dbReference type="PANTHER" id="PTHR43364:SF1">
    <property type="entry name" value="OXIDOREDUCTASE YDHF"/>
    <property type="match status" value="1"/>
</dbReference>
<evidence type="ECO:0000259" key="1">
    <source>
        <dbReference type="Pfam" id="PF00248"/>
    </source>
</evidence>
<dbReference type="InterPro" id="IPR036812">
    <property type="entry name" value="NAD(P)_OxRdtase_dom_sf"/>
</dbReference>
<proteinExistence type="predicted"/>
<keyword evidence="3" id="KW-1185">Reference proteome</keyword>
<reference evidence="2 3" key="1">
    <citation type="submission" date="2018-03" db="EMBL/GenBank/DDBJ databases">
        <title>Alkalicoccus saliphilus sp. nov., isolated from a mineral pool.</title>
        <authorList>
            <person name="Zhao B."/>
        </authorList>
    </citation>
    <scope>NUCLEOTIDE SEQUENCE [LARGE SCALE GENOMIC DNA]</scope>
    <source>
        <strain evidence="2 3">6AG</strain>
    </source>
</reference>
<dbReference type="SUPFAM" id="SSF51430">
    <property type="entry name" value="NAD(P)-linked oxidoreductase"/>
    <property type="match status" value="1"/>
</dbReference>
<evidence type="ECO:0000313" key="3">
    <source>
        <dbReference type="Proteomes" id="UP000240509"/>
    </source>
</evidence>
<protein>
    <submittedName>
        <fullName evidence="2">Aldo/keto reductase</fullName>
    </submittedName>
</protein>
<dbReference type="Proteomes" id="UP000240509">
    <property type="component" value="Unassembled WGS sequence"/>
</dbReference>
<dbReference type="Pfam" id="PF00248">
    <property type="entry name" value="Aldo_ket_red"/>
    <property type="match status" value="1"/>
</dbReference>
<feature type="domain" description="NADP-dependent oxidoreductase" evidence="1">
    <location>
        <begin position="15"/>
        <end position="295"/>
    </location>
</feature>